<organism evidence="2 3">
    <name type="scientific">Punica granatum</name>
    <name type="common">Pomegranate</name>
    <dbReference type="NCBI Taxonomy" id="22663"/>
    <lineage>
        <taxon>Eukaryota</taxon>
        <taxon>Viridiplantae</taxon>
        <taxon>Streptophyta</taxon>
        <taxon>Embryophyta</taxon>
        <taxon>Tracheophyta</taxon>
        <taxon>Spermatophyta</taxon>
        <taxon>Magnoliopsida</taxon>
        <taxon>eudicotyledons</taxon>
        <taxon>Gunneridae</taxon>
        <taxon>Pentapetalae</taxon>
        <taxon>rosids</taxon>
        <taxon>malvids</taxon>
        <taxon>Myrtales</taxon>
        <taxon>Lythraceae</taxon>
        <taxon>Punica</taxon>
    </lineage>
</organism>
<feature type="compositionally biased region" description="Low complexity" evidence="1">
    <location>
        <begin position="10"/>
        <end position="24"/>
    </location>
</feature>
<keyword evidence="3" id="KW-1185">Reference proteome</keyword>
<gene>
    <name evidence="2" type="ORF">CRG98_005398</name>
</gene>
<dbReference type="Proteomes" id="UP000233551">
    <property type="component" value="Unassembled WGS sequence"/>
</dbReference>
<reference evidence="2 3" key="1">
    <citation type="submission" date="2017-11" db="EMBL/GenBank/DDBJ databases">
        <title>De-novo sequencing of pomegranate (Punica granatum L.) genome.</title>
        <authorList>
            <person name="Akparov Z."/>
            <person name="Amiraslanov A."/>
            <person name="Hajiyeva S."/>
            <person name="Abbasov M."/>
            <person name="Kaur K."/>
            <person name="Hamwieh A."/>
            <person name="Solovyev V."/>
            <person name="Salamov A."/>
            <person name="Braich B."/>
            <person name="Kosarev P."/>
            <person name="Mahmoud A."/>
            <person name="Hajiyev E."/>
            <person name="Babayeva S."/>
            <person name="Izzatullayeva V."/>
            <person name="Mammadov A."/>
            <person name="Mammadov A."/>
            <person name="Sharifova S."/>
            <person name="Ojaghi J."/>
            <person name="Eynullazada K."/>
            <person name="Bayramov B."/>
            <person name="Abdulazimova A."/>
            <person name="Shahmuradov I."/>
        </authorList>
    </citation>
    <scope>NUCLEOTIDE SEQUENCE [LARGE SCALE GENOMIC DNA]</scope>
    <source>
        <strain evidence="3">cv. AG2017</strain>
        <tissue evidence="2">Leaf</tissue>
    </source>
</reference>
<dbReference type="EMBL" id="PGOL01000222">
    <property type="protein sequence ID" value="PKI74160.1"/>
    <property type="molecule type" value="Genomic_DNA"/>
</dbReference>
<evidence type="ECO:0000313" key="2">
    <source>
        <dbReference type="EMBL" id="PKI74160.1"/>
    </source>
</evidence>
<proteinExistence type="predicted"/>
<protein>
    <submittedName>
        <fullName evidence="2">Uncharacterized protein</fullName>
    </submittedName>
</protein>
<evidence type="ECO:0000313" key="3">
    <source>
        <dbReference type="Proteomes" id="UP000233551"/>
    </source>
</evidence>
<feature type="region of interest" description="Disordered" evidence="1">
    <location>
        <begin position="1"/>
        <end position="26"/>
    </location>
</feature>
<name>A0A2I0L0R3_PUNGR</name>
<evidence type="ECO:0000256" key="1">
    <source>
        <dbReference type="SAM" id="MobiDB-lite"/>
    </source>
</evidence>
<sequence length="123" mass="12788">MEMEEGRWGPTSATTTSTRPSATSEVVRDLDCGSDMGGVKPSITQISGDINLADLVWGLLGSAALGDFKRSRGSTLLGARGESLCNGDGDGGGGTGGERWLRRSGIVVSLLSPYSSVSEWHNL</sequence>
<accession>A0A2I0L0R3</accession>
<comment type="caution">
    <text evidence="2">The sequence shown here is derived from an EMBL/GenBank/DDBJ whole genome shotgun (WGS) entry which is preliminary data.</text>
</comment>
<dbReference type="AlphaFoldDB" id="A0A2I0L0R3"/>